<dbReference type="RefSeq" id="WP_145368599.1">
    <property type="nucleotide sequence ID" value="NZ_CP036275.1"/>
</dbReference>
<organism evidence="2 3">
    <name type="scientific">Maioricimonas rarisocia</name>
    <dbReference type="NCBI Taxonomy" id="2528026"/>
    <lineage>
        <taxon>Bacteria</taxon>
        <taxon>Pseudomonadati</taxon>
        <taxon>Planctomycetota</taxon>
        <taxon>Planctomycetia</taxon>
        <taxon>Planctomycetales</taxon>
        <taxon>Planctomycetaceae</taxon>
        <taxon>Maioricimonas</taxon>
    </lineage>
</organism>
<gene>
    <name evidence="2" type="ORF">Mal4_19460</name>
</gene>
<feature type="domain" description="Helix-turn-helix" evidence="1">
    <location>
        <begin position="49"/>
        <end position="97"/>
    </location>
</feature>
<keyword evidence="3" id="KW-1185">Reference proteome</keyword>
<reference evidence="2 3" key="1">
    <citation type="submission" date="2019-02" db="EMBL/GenBank/DDBJ databases">
        <title>Deep-cultivation of Planctomycetes and their phenomic and genomic characterization uncovers novel biology.</title>
        <authorList>
            <person name="Wiegand S."/>
            <person name="Jogler M."/>
            <person name="Boedeker C."/>
            <person name="Pinto D."/>
            <person name="Vollmers J."/>
            <person name="Rivas-Marin E."/>
            <person name="Kohn T."/>
            <person name="Peeters S.H."/>
            <person name="Heuer A."/>
            <person name="Rast P."/>
            <person name="Oberbeckmann S."/>
            <person name="Bunk B."/>
            <person name="Jeske O."/>
            <person name="Meyerdierks A."/>
            <person name="Storesund J.E."/>
            <person name="Kallscheuer N."/>
            <person name="Luecker S."/>
            <person name="Lage O.M."/>
            <person name="Pohl T."/>
            <person name="Merkel B.J."/>
            <person name="Hornburger P."/>
            <person name="Mueller R.-W."/>
            <person name="Bruemmer F."/>
            <person name="Labrenz M."/>
            <person name="Spormann A.M."/>
            <person name="Op den Camp H."/>
            <person name="Overmann J."/>
            <person name="Amann R."/>
            <person name="Jetten M.S.M."/>
            <person name="Mascher T."/>
            <person name="Medema M.H."/>
            <person name="Devos D.P."/>
            <person name="Kaster A.-K."/>
            <person name="Ovreas L."/>
            <person name="Rohde M."/>
            <person name="Galperin M.Y."/>
            <person name="Jogler C."/>
        </authorList>
    </citation>
    <scope>NUCLEOTIDE SEQUENCE [LARGE SCALE GENOMIC DNA]</scope>
    <source>
        <strain evidence="2 3">Mal4</strain>
    </source>
</reference>
<proteinExistence type="predicted"/>
<dbReference type="Pfam" id="PF12728">
    <property type="entry name" value="HTH_17"/>
    <property type="match status" value="1"/>
</dbReference>
<dbReference type="InterPro" id="IPR009061">
    <property type="entry name" value="DNA-bd_dom_put_sf"/>
</dbReference>
<dbReference type="InterPro" id="IPR041657">
    <property type="entry name" value="HTH_17"/>
</dbReference>
<name>A0A517Z558_9PLAN</name>
<sequence>MKIHLEPDDLVPLVREIVRETLRTVAEEQQARDGRRERETAAERQALTLRPREAAKLLGISERTLWSLTQPRGPIPSVKLGRRVAYPVDLLREWLLKAAKGSEV</sequence>
<dbReference type="KEGG" id="mri:Mal4_19460"/>
<accession>A0A517Z558</accession>
<dbReference type="AlphaFoldDB" id="A0A517Z558"/>
<evidence type="ECO:0000259" key="1">
    <source>
        <dbReference type="Pfam" id="PF12728"/>
    </source>
</evidence>
<dbReference type="OrthoDB" id="289890at2"/>
<dbReference type="SUPFAM" id="SSF46955">
    <property type="entry name" value="Putative DNA-binding domain"/>
    <property type="match status" value="1"/>
</dbReference>
<dbReference type="Proteomes" id="UP000320496">
    <property type="component" value="Chromosome"/>
</dbReference>
<evidence type="ECO:0000313" key="3">
    <source>
        <dbReference type="Proteomes" id="UP000320496"/>
    </source>
</evidence>
<dbReference type="EMBL" id="CP036275">
    <property type="protein sequence ID" value="QDU37631.1"/>
    <property type="molecule type" value="Genomic_DNA"/>
</dbReference>
<protein>
    <submittedName>
        <fullName evidence="2">Helix-turn-helix domain protein</fullName>
    </submittedName>
</protein>
<evidence type="ECO:0000313" key="2">
    <source>
        <dbReference type="EMBL" id="QDU37631.1"/>
    </source>
</evidence>